<evidence type="ECO:0000313" key="2">
    <source>
        <dbReference type="EMBL" id="ARX80980.1"/>
    </source>
</evidence>
<dbReference type="STRING" id="67267.GCA_000716675_00728"/>
<keyword evidence="3" id="KW-1185">Reference proteome</keyword>
<keyword evidence="1" id="KW-0812">Transmembrane</keyword>
<sequence length="114" mass="11799">MVLNAVTAHGRGRHVGGRLRPRPARLPRWAPLDLGWLGSGSLFAWSAWRLLFTSYVASARPAGTQLPEDLAVAAVVYVAAVAAGAVMLSALVRPRGSVAAPGAVNTSVRDGTSA</sequence>
<name>A0A1Z1W3I4_9ACTN</name>
<gene>
    <name evidence="2" type="ORF">SMD44_00378</name>
</gene>
<organism evidence="2 3">
    <name type="scientific">Streptomyces alboflavus</name>
    <dbReference type="NCBI Taxonomy" id="67267"/>
    <lineage>
        <taxon>Bacteria</taxon>
        <taxon>Bacillati</taxon>
        <taxon>Actinomycetota</taxon>
        <taxon>Actinomycetes</taxon>
        <taxon>Kitasatosporales</taxon>
        <taxon>Streptomycetaceae</taxon>
        <taxon>Streptomyces</taxon>
    </lineage>
</organism>
<proteinExistence type="predicted"/>
<dbReference type="AlphaFoldDB" id="A0A1Z1W3I4"/>
<keyword evidence="1" id="KW-0472">Membrane</keyword>
<evidence type="ECO:0000256" key="1">
    <source>
        <dbReference type="SAM" id="Phobius"/>
    </source>
</evidence>
<reference evidence="2 3" key="1">
    <citation type="submission" date="2017-05" db="EMBL/GenBank/DDBJ databases">
        <title>Streptomyces alboflavus Genome sequencing and assembly.</title>
        <authorList>
            <person name="Wang Y."/>
            <person name="Du B."/>
            <person name="Ding Y."/>
            <person name="Liu H."/>
            <person name="Hou Q."/>
            <person name="Liu K."/>
            <person name="Wang C."/>
            <person name="Yao L."/>
        </authorList>
    </citation>
    <scope>NUCLEOTIDE SEQUENCE [LARGE SCALE GENOMIC DNA]</scope>
    <source>
        <strain evidence="2 3">MDJK44</strain>
    </source>
</reference>
<evidence type="ECO:0000313" key="3">
    <source>
        <dbReference type="Proteomes" id="UP000195880"/>
    </source>
</evidence>
<feature type="transmembrane region" description="Helical" evidence="1">
    <location>
        <begin position="70"/>
        <end position="92"/>
    </location>
</feature>
<keyword evidence="1" id="KW-1133">Transmembrane helix</keyword>
<dbReference type="Proteomes" id="UP000195880">
    <property type="component" value="Chromosome"/>
</dbReference>
<dbReference type="KEGG" id="salf:SMD44_00378"/>
<protein>
    <submittedName>
        <fullName evidence="2">Uncharacterized protein</fullName>
    </submittedName>
</protein>
<accession>A0A1Z1W3I4</accession>
<dbReference type="EMBL" id="CP021748">
    <property type="protein sequence ID" value="ARX80980.1"/>
    <property type="molecule type" value="Genomic_DNA"/>
</dbReference>